<evidence type="ECO:0000313" key="2">
    <source>
        <dbReference type="WBParaSite" id="ALUE_0001546501-mRNA-1"/>
    </source>
</evidence>
<name>A0A0M3IC82_ASCLU</name>
<protein>
    <submittedName>
        <fullName evidence="2">AAA_12 domain-containing protein</fullName>
    </submittedName>
</protein>
<dbReference type="AlphaFoldDB" id="A0A0M3IC82"/>
<dbReference type="WBParaSite" id="ALUE_0001546501-mRNA-1">
    <property type="protein sequence ID" value="ALUE_0001546501-mRNA-1"/>
    <property type="gene ID" value="ALUE_0001546501"/>
</dbReference>
<reference evidence="2" key="1">
    <citation type="submission" date="2017-02" db="UniProtKB">
        <authorList>
            <consortium name="WormBaseParasite"/>
        </authorList>
    </citation>
    <scope>IDENTIFICATION</scope>
</reference>
<accession>A0A0M3IC82</accession>
<sequence length="144" mass="16795">MSASYFMADLVSDTLSAKFVGEWTDAALFAPYQNQQALLNEVLLYAKFRNIRFKNIMIIGILNKIQMPKLIGYEMNKGFMTEDRSILLKNALLWVFTSRFSNHFNKTSRHRFAMCLSGFPHSCHWGHILFHRNHLHPTLNFLVP</sequence>
<organism evidence="1 2">
    <name type="scientific">Ascaris lumbricoides</name>
    <name type="common">Giant roundworm</name>
    <dbReference type="NCBI Taxonomy" id="6252"/>
    <lineage>
        <taxon>Eukaryota</taxon>
        <taxon>Metazoa</taxon>
        <taxon>Ecdysozoa</taxon>
        <taxon>Nematoda</taxon>
        <taxon>Chromadorea</taxon>
        <taxon>Rhabditida</taxon>
        <taxon>Spirurina</taxon>
        <taxon>Ascaridomorpha</taxon>
        <taxon>Ascaridoidea</taxon>
        <taxon>Ascarididae</taxon>
        <taxon>Ascaris</taxon>
    </lineage>
</organism>
<keyword evidence="1" id="KW-1185">Reference proteome</keyword>
<evidence type="ECO:0000313" key="1">
    <source>
        <dbReference type="Proteomes" id="UP000036681"/>
    </source>
</evidence>
<dbReference type="Proteomes" id="UP000036681">
    <property type="component" value="Unplaced"/>
</dbReference>
<proteinExistence type="predicted"/>